<dbReference type="PANTHER" id="PTHR34666">
    <property type="entry name" value="EXPRESSED PROTEIN"/>
    <property type="match status" value="1"/>
</dbReference>
<dbReference type="EMBL" id="CM002294">
    <property type="protein sequence ID" value="ESW15649.1"/>
    <property type="molecule type" value="Genomic_DNA"/>
</dbReference>
<dbReference type="Gramene" id="ESW15649">
    <property type="protein sequence ID" value="ESW15649"/>
    <property type="gene ID" value="PHAVU_007G090200g"/>
</dbReference>
<gene>
    <name evidence="2" type="ORF">PHAVU_007G090200g</name>
</gene>
<organism evidence="2 3">
    <name type="scientific">Phaseolus vulgaris</name>
    <name type="common">Kidney bean</name>
    <name type="synonym">French bean</name>
    <dbReference type="NCBI Taxonomy" id="3885"/>
    <lineage>
        <taxon>Eukaryota</taxon>
        <taxon>Viridiplantae</taxon>
        <taxon>Streptophyta</taxon>
        <taxon>Embryophyta</taxon>
        <taxon>Tracheophyta</taxon>
        <taxon>Spermatophyta</taxon>
        <taxon>Magnoliopsida</taxon>
        <taxon>eudicotyledons</taxon>
        <taxon>Gunneridae</taxon>
        <taxon>Pentapetalae</taxon>
        <taxon>rosids</taxon>
        <taxon>fabids</taxon>
        <taxon>Fabales</taxon>
        <taxon>Fabaceae</taxon>
        <taxon>Papilionoideae</taxon>
        <taxon>50 kb inversion clade</taxon>
        <taxon>NPAAA clade</taxon>
        <taxon>indigoferoid/millettioid clade</taxon>
        <taxon>Phaseoleae</taxon>
        <taxon>Phaseolus</taxon>
    </lineage>
</organism>
<dbReference type="OMA" id="KNRYGMV"/>
<accession>V7BCW6</accession>
<keyword evidence="3" id="KW-1185">Reference proteome</keyword>
<reference evidence="3" key="1">
    <citation type="journal article" date="2014" name="Nat. Genet.">
        <title>A reference genome for common bean and genome-wide analysis of dual domestications.</title>
        <authorList>
            <person name="Schmutz J."/>
            <person name="McClean P.E."/>
            <person name="Mamidi S."/>
            <person name="Wu G.A."/>
            <person name="Cannon S.B."/>
            <person name="Grimwood J."/>
            <person name="Jenkins J."/>
            <person name="Shu S."/>
            <person name="Song Q."/>
            <person name="Chavarro C."/>
            <person name="Torres-Torres M."/>
            <person name="Geffroy V."/>
            <person name="Moghaddam S.M."/>
            <person name="Gao D."/>
            <person name="Abernathy B."/>
            <person name="Barry K."/>
            <person name="Blair M."/>
            <person name="Brick M.A."/>
            <person name="Chovatia M."/>
            <person name="Gepts P."/>
            <person name="Goodstein D.M."/>
            <person name="Gonzales M."/>
            <person name="Hellsten U."/>
            <person name="Hyten D.L."/>
            <person name="Jia G."/>
            <person name="Kelly J.D."/>
            <person name="Kudrna D."/>
            <person name="Lee R."/>
            <person name="Richard M.M."/>
            <person name="Miklas P.N."/>
            <person name="Osorno J.M."/>
            <person name="Rodrigues J."/>
            <person name="Thareau V."/>
            <person name="Urrea C.A."/>
            <person name="Wang M."/>
            <person name="Yu Y."/>
            <person name="Zhang M."/>
            <person name="Wing R.A."/>
            <person name="Cregan P.B."/>
            <person name="Rokhsar D.S."/>
            <person name="Jackson S.A."/>
        </authorList>
    </citation>
    <scope>NUCLEOTIDE SEQUENCE [LARGE SCALE GENOMIC DNA]</scope>
    <source>
        <strain evidence="3">cv. G19833</strain>
    </source>
</reference>
<sequence length="153" mass="17299">MDTEALSFSKMCDTCVYSSDSPPTSPKASSNQVLREGSKVDEEEGFEAKLVSEGHRKSFSFVESGKKMKRVDDDEEIPMDLLWEVLNEELSSATKFGSCSSREMVEFRCATVAKTSTALVQTKNRYGMVLMIKVFKKFFSLNNSQIKLFWQSD</sequence>
<name>V7BCW6_PHAVU</name>
<feature type="region of interest" description="Disordered" evidence="1">
    <location>
        <begin position="17"/>
        <end position="41"/>
    </location>
</feature>
<evidence type="ECO:0000313" key="2">
    <source>
        <dbReference type="EMBL" id="ESW15649.1"/>
    </source>
</evidence>
<evidence type="ECO:0000313" key="3">
    <source>
        <dbReference type="Proteomes" id="UP000000226"/>
    </source>
</evidence>
<dbReference type="OrthoDB" id="1917400at2759"/>
<evidence type="ECO:0000256" key="1">
    <source>
        <dbReference type="SAM" id="MobiDB-lite"/>
    </source>
</evidence>
<dbReference type="Proteomes" id="UP000000226">
    <property type="component" value="Chromosome 7"/>
</dbReference>
<proteinExistence type="predicted"/>
<dbReference type="AlphaFoldDB" id="V7BCW6"/>
<protein>
    <submittedName>
        <fullName evidence="2">Uncharacterized protein</fullName>
    </submittedName>
</protein>
<dbReference type="PANTHER" id="PTHR34666:SF7">
    <property type="match status" value="1"/>
</dbReference>
<feature type="compositionally biased region" description="Polar residues" evidence="1">
    <location>
        <begin position="17"/>
        <end position="33"/>
    </location>
</feature>